<keyword evidence="4" id="KW-1185">Reference proteome</keyword>
<sequence length="565" mass="65197">MNLGERVLNYVNDILSGKIPACQKHKWACERFLRDLERTQDEDCWFYFDIEPLYDFYEWCKQFKHFKGVLAGQYIELTDFQLFVAANIFCFLKKDTNKRRFLRVFIELGRKNAKSQFLALIASYITFLSDQTEECYIAGWGRQQSSLVYNDILAQLNSCPMLAGKYKDSYGKITHLRSGSVIVPLSKEAKKTGDGTNPSIGIVDEYHAHETSEIYDVIDSGMGARENTLMFIITTAGFNINGPCYKEYVYCSQVLDPENPAENDEYFIMICELDKDDDIKDESVWIKANPIVATYEAGIQKLRSDLKIALDNPEKMRSFLTKRMNRWVDQKENGYMDMSKWNACGRHIDWEEFRGQEVIVGVDLSAKIDLTSVNFETKKEDKYLIKNHSFMPEDTLSLRARTDKAHYQLWAHQGWITPTPGAVVDYSFIKAYIMEKEKEYGFTIKEICADPWNASQFIQDMDHEGYTTIEIRQGIKTLGEATKDFREQVYQGKLEHDNSPVLTFAMANAVTKSDSNDNIMLDKQKSTERIDPAAAAINSHVRAMAGNFNIDLKKMTEDYLKMMGW</sequence>
<evidence type="ECO:0000259" key="1">
    <source>
        <dbReference type="Pfam" id="PF03354"/>
    </source>
</evidence>
<dbReference type="Gene3D" id="3.40.50.300">
    <property type="entry name" value="P-loop containing nucleotide triphosphate hydrolases"/>
    <property type="match status" value="1"/>
</dbReference>
<dbReference type="PANTHER" id="PTHR41287:SF1">
    <property type="entry name" value="PROTEIN YMFN"/>
    <property type="match status" value="1"/>
</dbReference>
<dbReference type="EMBL" id="JAJODE010000008">
    <property type="protein sequence ID" value="MCD4838161.1"/>
    <property type="molecule type" value="Genomic_DNA"/>
</dbReference>
<dbReference type="Pfam" id="PF20441">
    <property type="entry name" value="TerL_nuclease"/>
    <property type="match status" value="1"/>
</dbReference>
<dbReference type="PANTHER" id="PTHR41287">
    <property type="match status" value="1"/>
</dbReference>
<feature type="domain" description="Terminase large subunit-like ATPase" evidence="1">
    <location>
        <begin position="79"/>
        <end position="251"/>
    </location>
</feature>
<dbReference type="Pfam" id="PF03354">
    <property type="entry name" value="TerL_ATPase"/>
    <property type="match status" value="1"/>
</dbReference>
<proteinExistence type="predicted"/>
<dbReference type="InterPro" id="IPR005021">
    <property type="entry name" value="Terminase_largesu-like"/>
</dbReference>
<accession>A0ABS8QFZ9</accession>
<dbReference type="InterPro" id="IPR046461">
    <property type="entry name" value="TerL_ATPase"/>
</dbReference>
<name>A0ABS8QFZ9_9BACI</name>
<gene>
    <name evidence="3" type="ORF">LRS37_04600</name>
</gene>
<reference evidence="3 4" key="1">
    <citation type="journal article" date="2023" name="Antonie Van Leeuwenhoek">
        <title>Unveiling the genomic potential of a novel thermostable glycoside hydrolases producing Neobacillus sedimentimangrovi UE25.</title>
        <authorList>
            <person name="Ejaz U."/>
            <person name="Saleem F."/>
            <person name="Rashid R."/>
            <person name="Hasan K.A."/>
            <person name="Syed M.N."/>
            <person name="Sohail M."/>
        </authorList>
    </citation>
    <scope>NUCLEOTIDE SEQUENCE [LARGE SCALE GENOMIC DNA]</scope>
    <source>
        <strain evidence="3 4">UE25</strain>
    </source>
</reference>
<comment type="caution">
    <text evidence="3">The sequence shown here is derived from an EMBL/GenBank/DDBJ whole genome shotgun (WGS) entry which is preliminary data.</text>
</comment>
<organism evidence="3 4">
    <name type="scientific">Neobacillus sedimentimangrovi</name>
    <dbReference type="NCBI Taxonomy" id="2699460"/>
    <lineage>
        <taxon>Bacteria</taxon>
        <taxon>Bacillati</taxon>
        <taxon>Bacillota</taxon>
        <taxon>Bacilli</taxon>
        <taxon>Bacillales</taxon>
        <taxon>Bacillaceae</taxon>
        <taxon>Neobacillus</taxon>
    </lineage>
</organism>
<dbReference type="InterPro" id="IPR046462">
    <property type="entry name" value="TerL_nuclease"/>
</dbReference>
<feature type="domain" description="Terminase large subunit-like endonuclease" evidence="2">
    <location>
        <begin position="262"/>
        <end position="545"/>
    </location>
</feature>
<protein>
    <submittedName>
        <fullName evidence="3">Terminase large subunit</fullName>
    </submittedName>
</protein>
<evidence type="ECO:0000313" key="3">
    <source>
        <dbReference type="EMBL" id="MCD4838161.1"/>
    </source>
</evidence>
<evidence type="ECO:0000259" key="2">
    <source>
        <dbReference type="Pfam" id="PF20441"/>
    </source>
</evidence>
<evidence type="ECO:0000313" key="4">
    <source>
        <dbReference type="Proteomes" id="UP001162836"/>
    </source>
</evidence>
<dbReference type="RefSeq" id="WP_231314359.1">
    <property type="nucleotide sequence ID" value="NZ_JAJODE010000008.1"/>
</dbReference>
<dbReference type="InterPro" id="IPR027417">
    <property type="entry name" value="P-loop_NTPase"/>
</dbReference>
<dbReference type="Proteomes" id="UP001162836">
    <property type="component" value="Unassembled WGS sequence"/>
</dbReference>